<accession>K9UFY5</accession>
<dbReference type="RefSeq" id="WP_015159288.1">
    <property type="nucleotide sequence ID" value="NC_019697.1"/>
</dbReference>
<keyword evidence="2" id="KW-1185">Reference proteome</keyword>
<dbReference type="HOGENOM" id="CLU_3023666_0_0_3"/>
<dbReference type="KEGG" id="cmp:Cha6605_2024"/>
<dbReference type="EMBL" id="CP003600">
    <property type="protein sequence ID" value="AFY93124.1"/>
    <property type="molecule type" value="Genomic_DNA"/>
</dbReference>
<gene>
    <name evidence="1" type="ORF">Cha6605_2024</name>
</gene>
<organism evidence="1 2">
    <name type="scientific">Chamaesiphon minutus (strain ATCC 27169 / PCC 6605)</name>
    <dbReference type="NCBI Taxonomy" id="1173020"/>
    <lineage>
        <taxon>Bacteria</taxon>
        <taxon>Bacillati</taxon>
        <taxon>Cyanobacteriota</taxon>
        <taxon>Cyanophyceae</taxon>
        <taxon>Gomontiellales</taxon>
        <taxon>Chamaesiphonaceae</taxon>
        <taxon>Chamaesiphon</taxon>
    </lineage>
</organism>
<dbReference type="Proteomes" id="UP000010366">
    <property type="component" value="Chromosome"/>
</dbReference>
<evidence type="ECO:0000313" key="1">
    <source>
        <dbReference type="EMBL" id="AFY93124.1"/>
    </source>
</evidence>
<reference evidence="1 2" key="1">
    <citation type="submission" date="2012-05" db="EMBL/GenBank/DDBJ databases">
        <title>Finished chromosome of genome of Chamaesiphon sp. PCC 6605.</title>
        <authorList>
            <consortium name="US DOE Joint Genome Institute"/>
            <person name="Gugger M."/>
            <person name="Coursin T."/>
            <person name="Rippka R."/>
            <person name="Tandeau De Marsac N."/>
            <person name="Huntemann M."/>
            <person name="Wei C.-L."/>
            <person name="Han J."/>
            <person name="Detter J.C."/>
            <person name="Han C."/>
            <person name="Tapia R."/>
            <person name="Chen A."/>
            <person name="Kyrpides N."/>
            <person name="Mavromatis K."/>
            <person name="Markowitz V."/>
            <person name="Szeto E."/>
            <person name="Ivanova N."/>
            <person name="Pagani I."/>
            <person name="Pati A."/>
            <person name="Goodwin L."/>
            <person name="Nordberg H.P."/>
            <person name="Cantor M.N."/>
            <person name="Hua S.X."/>
            <person name="Woyke T."/>
            <person name="Kerfeld C.A."/>
        </authorList>
    </citation>
    <scope>NUCLEOTIDE SEQUENCE [LARGE SCALE GENOMIC DNA]</scope>
    <source>
        <strain evidence="2">ATCC 27169 / PCC 6605</strain>
    </source>
</reference>
<evidence type="ECO:0000313" key="2">
    <source>
        <dbReference type="Proteomes" id="UP000010366"/>
    </source>
</evidence>
<name>K9UFY5_CHAP6</name>
<proteinExistence type="predicted"/>
<protein>
    <submittedName>
        <fullName evidence="1">Uncharacterized protein</fullName>
    </submittedName>
</protein>
<dbReference type="AlphaFoldDB" id="K9UFY5"/>
<sequence length="55" mass="5490">MAGNLVGLICSSVACVGEFVLDNGVEAMTGAALKAATKPEAITIFGSPVPNVLNQ</sequence>